<organism evidence="1 2">
    <name type="scientific">Anisodus tanguticus</name>
    <dbReference type="NCBI Taxonomy" id="243964"/>
    <lineage>
        <taxon>Eukaryota</taxon>
        <taxon>Viridiplantae</taxon>
        <taxon>Streptophyta</taxon>
        <taxon>Embryophyta</taxon>
        <taxon>Tracheophyta</taxon>
        <taxon>Spermatophyta</taxon>
        <taxon>Magnoliopsida</taxon>
        <taxon>eudicotyledons</taxon>
        <taxon>Gunneridae</taxon>
        <taxon>Pentapetalae</taxon>
        <taxon>asterids</taxon>
        <taxon>lamiids</taxon>
        <taxon>Solanales</taxon>
        <taxon>Solanaceae</taxon>
        <taxon>Solanoideae</taxon>
        <taxon>Hyoscyameae</taxon>
        <taxon>Anisodus</taxon>
    </lineage>
</organism>
<keyword evidence="2" id="KW-1185">Reference proteome</keyword>
<gene>
    <name evidence="1" type="ORF">RND71_029776</name>
</gene>
<dbReference type="Proteomes" id="UP001291623">
    <property type="component" value="Unassembled WGS sequence"/>
</dbReference>
<name>A0AAE1RG54_9SOLA</name>
<accession>A0AAE1RG54</accession>
<protein>
    <submittedName>
        <fullName evidence="1">Uncharacterized protein</fullName>
    </submittedName>
</protein>
<dbReference type="AlphaFoldDB" id="A0AAE1RG54"/>
<sequence length="276" mass="30653">MIDQSYMQSRSRMIRYASEISNLSKTISLPPKSQDMGMICCLSEEKSLSPLSFEPFPKRVILNSPPPSPPLPPMRTVLPFHQSLQHPMLFHPCPKEFLRNHIFLPIPTSLPLLLITRRPPLQISRFTKMQPNNNKILRQTLSEPPVFNSFSDFCRYMNSQSPKNDKNNAISIKLPLRRSISDPSADIILPPASAPVVATPALASEIINRKVGLECRWWRVGRRDGVDKRHLVWCGNSGLGSGVKSGGSSTMAVVGYSGSPELELLAGAAGDAEQRE</sequence>
<evidence type="ECO:0000313" key="1">
    <source>
        <dbReference type="EMBL" id="KAK4350463.1"/>
    </source>
</evidence>
<comment type="caution">
    <text evidence="1">The sequence shown here is derived from an EMBL/GenBank/DDBJ whole genome shotgun (WGS) entry which is preliminary data.</text>
</comment>
<proteinExistence type="predicted"/>
<evidence type="ECO:0000313" key="2">
    <source>
        <dbReference type="Proteomes" id="UP001291623"/>
    </source>
</evidence>
<reference evidence="1" key="1">
    <citation type="submission" date="2023-12" db="EMBL/GenBank/DDBJ databases">
        <title>Genome assembly of Anisodus tanguticus.</title>
        <authorList>
            <person name="Wang Y.-J."/>
        </authorList>
    </citation>
    <scope>NUCLEOTIDE SEQUENCE</scope>
    <source>
        <strain evidence="1">KB-2021</strain>
        <tissue evidence="1">Leaf</tissue>
    </source>
</reference>
<dbReference type="EMBL" id="JAVYJV010000016">
    <property type="protein sequence ID" value="KAK4350463.1"/>
    <property type="molecule type" value="Genomic_DNA"/>
</dbReference>